<dbReference type="PANTHER" id="PTHR43179">
    <property type="entry name" value="RHAMNOSYLTRANSFERASE WBBL"/>
    <property type="match status" value="1"/>
</dbReference>
<feature type="non-terminal residue" evidence="1">
    <location>
        <position position="1"/>
    </location>
</feature>
<dbReference type="SUPFAM" id="SSF53448">
    <property type="entry name" value="Nucleotide-diphospho-sugar transferases"/>
    <property type="match status" value="1"/>
</dbReference>
<organism evidence="1">
    <name type="scientific">marine sediment metagenome</name>
    <dbReference type="NCBI Taxonomy" id="412755"/>
    <lineage>
        <taxon>unclassified sequences</taxon>
        <taxon>metagenomes</taxon>
        <taxon>ecological metagenomes</taxon>
    </lineage>
</organism>
<sequence length="208" mass="24083">PDTGLVGVRLEWPDGLAQESCFHFHTPISELTNAACLGLLTKLFDRFTVPRPVVETTAFYDWVSFACVLIRKEVFEDIGLLDDKFFMYFEDVEFCYRAKKSGWKVMYQPASRVVHLRGGSSPLKTQAKLRKRLPRYFYESRARYFYLLFGRTGLLAANIAWSIGACISEGRALISKNYMGHVAKKQWRDIWINFKSPTAPYIHPKDYD</sequence>
<protein>
    <recommendedName>
        <fullName evidence="2">Glycosyltransferase 2-like domain-containing protein</fullName>
    </recommendedName>
</protein>
<dbReference type="EMBL" id="LAZR01036295">
    <property type="protein sequence ID" value="KKL25228.1"/>
    <property type="molecule type" value="Genomic_DNA"/>
</dbReference>
<evidence type="ECO:0008006" key="2">
    <source>
        <dbReference type="Google" id="ProtNLM"/>
    </source>
</evidence>
<name>A0A0F9EN13_9ZZZZ</name>
<dbReference type="AlphaFoldDB" id="A0A0F9EN13"/>
<accession>A0A0F9EN13</accession>
<proteinExistence type="predicted"/>
<comment type="caution">
    <text evidence="1">The sequence shown here is derived from an EMBL/GenBank/DDBJ whole genome shotgun (WGS) entry which is preliminary data.</text>
</comment>
<dbReference type="PANTHER" id="PTHR43179:SF7">
    <property type="entry name" value="RHAMNOSYLTRANSFERASE WBBL"/>
    <property type="match status" value="1"/>
</dbReference>
<dbReference type="Gene3D" id="3.90.550.10">
    <property type="entry name" value="Spore Coat Polysaccharide Biosynthesis Protein SpsA, Chain A"/>
    <property type="match status" value="1"/>
</dbReference>
<dbReference type="InterPro" id="IPR029044">
    <property type="entry name" value="Nucleotide-diphossugar_trans"/>
</dbReference>
<reference evidence="1" key="1">
    <citation type="journal article" date="2015" name="Nature">
        <title>Complex archaea that bridge the gap between prokaryotes and eukaryotes.</title>
        <authorList>
            <person name="Spang A."/>
            <person name="Saw J.H."/>
            <person name="Jorgensen S.L."/>
            <person name="Zaremba-Niedzwiedzka K."/>
            <person name="Martijn J."/>
            <person name="Lind A.E."/>
            <person name="van Eijk R."/>
            <person name="Schleper C."/>
            <person name="Guy L."/>
            <person name="Ettema T.J."/>
        </authorList>
    </citation>
    <scope>NUCLEOTIDE SEQUENCE</scope>
</reference>
<dbReference type="Pfam" id="PF13641">
    <property type="entry name" value="Glyco_tranf_2_3"/>
    <property type="match status" value="1"/>
</dbReference>
<gene>
    <name evidence="1" type="ORF">LCGC14_2407430</name>
</gene>
<evidence type="ECO:0000313" key="1">
    <source>
        <dbReference type="EMBL" id="KKL25228.1"/>
    </source>
</evidence>